<dbReference type="InterPro" id="IPR032093">
    <property type="entry name" value="PhoD_N"/>
</dbReference>
<proteinExistence type="predicted"/>
<dbReference type="PANTHER" id="PTHR43606">
    <property type="entry name" value="PHOSPHATASE, PUTATIVE (AFU_ORTHOLOGUE AFUA_6G08710)-RELATED"/>
    <property type="match status" value="1"/>
</dbReference>
<dbReference type="InterPro" id="IPR038607">
    <property type="entry name" value="PhoD-like_sf"/>
</dbReference>
<dbReference type="InterPro" id="IPR029052">
    <property type="entry name" value="Metallo-depent_PP-like"/>
</dbReference>
<sequence>MMSFRPTRRDALKGFAATGGVAVMGTSGCSEEPEVIAEFHHGVASGDPEATAVIIWTRVTAPGEASVLWQVAKDEAFAEIVSKGEASAKASSDYTVKIDVRGLEPGQGYFYRFLSGRAVSPVGRTRTLAAKDATTLRLGVVSCSHYGFGFYNVYRELAKEQDLDAIVHLGDYIYEYGPDGYGGPEAKEIGREQEPPHEIVTLDDYRMRFSQYRRDADLQAAHAAAPFITIWDDHETANNSWSGGAQNHQPDTEGKWETRRDAALRAYFEWMPMRDPKPGEAFHRLHRTYEMGTLATLHLIETRLTARSGEVSYEDDMVYFETAYDVSDPQAPLVLNAEDAALLPAGRAERLKTPWRESDGAAITDYKQVREWADTGLPDGYVYKPDLARFREEVLGDPARELLGEAQLGWLAGELKASRANEVPWQILGNQVIMARMDAPDFTVAFPPEVIEPAIRDNPYTRQWVERTKLRLPINPGVWDGYPASRQRLYETVREAEASLVVLTGDSHQFWANDLRETPGGRRIGVEFGTSSVSSKGGYDYLAADPRAYDITEETLLRDVPEIVYCETRHRGFILLEITAEAVEADYRAVSTVRSRDYTSSSLKRLRVTREGPGELSDLVPV</sequence>
<name>A7HRR9_PARL1</name>
<gene>
    <name evidence="3" type="ordered locus">Plav_0979</name>
</gene>
<dbReference type="HOGENOM" id="CLU_015982_1_0_5"/>
<dbReference type="Gene3D" id="3.60.21.70">
    <property type="entry name" value="PhoD-like phosphatase"/>
    <property type="match status" value="1"/>
</dbReference>
<dbReference type="AlphaFoldDB" id="A7HRR9"/>
<dbReference type="EMBL" id="CP000774">
    <property type="protein sequence ID" value="ABS62602.1"/>
    <property type="molecule type" value="Genomic_DNA"/>
</dbReference>
<dbReference type="eggNOG" id="COG3540">
    <property type="taxonomic scope" value="Bacteria"/>
</dbReference>
<dbReference type="SUPFAM" id="SSF56300">
    <property type="entry name" value="Metallo-dependent phosphatases"/>
    <property type="match status" value="1"/>
</dbReference>
<evidence type="ECO:0000313" key="3">
    <source>
        <dbReference type="EMBL" id="ABS62602.1"/>
    </source>
</evidence>
<dbReference type="InterPro" id="IPR018946">
    <property type="entry name" value="PhoD-like_MPP"/>
</dbReference>
<feature type="domain" description="PhoD-like phosphatase metallophosphatase" evidence="1">
    <location>
        <begin position="138"/>
        <end position="587"/>
    </location>
</feature>
<reference evidence="3 4" key="1">
    <citation type="journal article" date="2011" name="Stand. Genomic Sci.">
        <title>Complete genome sequence of Parvibaculum lavamentivorans type strain (DS-1(T)).</title>
        <authorList>
            <person name="Schleheck D."/>
            <person name="Weiss M."/>
            <person name="Pitluck S."/>
            <person name="Bruce D."/>
            <person name="Land M.L."/>
            <person name="Han S."/>
            <person name="Saunders E."/>
            <person name="Tapia R."/>
            <person name="Detter C."/>
            <person name="Brettin T."/>
            <person name="Han J."/>
            <person name="Woyke T."/>
            <person name="Goodwin L."/>
            <person name="Pennacchio L."/>
            <person name="Nolan M."/>
            <person name="Cook A.M."/>
            <person name="Kjelleberg S."/>
            <person name="Thomas T."/>
        </authorList>
    </citation>
    <scope>NUCLEOTIDE SEQUENCE [LARGE SCALE GENOMIC DNA]</scope>
    <source>
        <strain evidence="4">DS-1 / DSM 13023 / NCIMB 13966</strain>
    </source>
</reference>
<dbReference type="Pfam" id="PF09423">
    <property type="entry name" value="PhoD"/>
    <property type="match status" value="1"/>
</dbReference>
<dbReference type="EC" id="3.1.3.1" evidence="3"/>
<dbReference type="CDD" id="cd07389">
    <property type="entry name" value="MPP_PhoD"/>
    <property type="match status" value="1"/>
</dbReference>
<dbReference type="STRING" id="402881.Plav_0979"/>
<evidence type="ECO:0000259" key="2">
    <source>
        <dbReference type="Pfam" id="PF16655"/>
    </source>
</evidence>
<organism evidence="3 4">
    <name type="scientific">Parvibaculum lavamentivorans (strain DS-1 / DSM 13023 / NCIMB 13966)</name>
    <dbReference type="NCBI Taxonomy" id="402881"/>
    <lineage>
        <taxon>Bacteria</taxon>
        <taxon>Pseudomonadati</taxon>
        <taxon>Pseudomonadota</taxon>
        <taxon>Alphaproteobacteria</taxon>
        <taxon>Hyphomicrobiales</taxon>
        <taxon>Parvibaculaceae</taxon>
        <taxon>Parvibaculum</taxon>
    </lineage>
</organism>
<keyword evidence="3" id="KW-0378">Hydrolase</keyword>
<dbReference type="KEGG" id="pla:Plav_0979"/>
<protein>
    <submittedName>
        <fullName evidence="3">Alkaline phosphatase</fullName>
        <ecNumber evidence="3">3.1.3.1</ecNumber>
    </submittedName>
</protein>
<accession>A7HRR9</accession>
<dbReference type="RefSeq" id="WP_012109858.1">
    <property type="nucleotide sequence ID" value="NC_009719.1"/>
</dbReference>
<dbReference type="InterPro" id="IPR006311">
    <property type="entry name" value="TAT_signal"/>
</dbReference>
<dbReference type="Proteomes" id="UP000006377">
    <property type="component" value="Chromosome"/>
</dbReference>
<dbReference type="GO" id="GO:0004035">
    <property type="term" value="F:alkaline phosphatase activity"/>
    <property type="evidence" value="ECO:0007669"/>
    <property type="project" value="UniProtKB-EC"/>
</dbReference>
<feature type="domain" description="Phospholipase D N-terminal" evidence="2">
    <location>
        <begin position="41"/>
        <end position="127"/>
    </location>
</feature>
<dbReference type="Gene3D" id="2.60.40.380">
    <property type="entry name" value="Purple acid phosphatase-like, N-terminal"/>
    <property type="match status" value="1"/>
</dbReference>
<dbReference type="Pfam" id="PF16655">
    <property type="entry name" value="PhoD_N"/>
    <property type="match status" value="1"/>
</dbReference>
<dbReference type="PROSITE" id="PS51318">
    <property type="entry name" value="TAT"/>
    <property type="match status" value="1"/>
</dbReference>
<dbReference type="InterPro" id="IPR052900">
    <property type="entry name" value="Phospholipid_Metab_Enz"/>
</dbReference>
<dbReference type="OrthoDB" id="327733at2"/>
<evidence type="ECO:0000259" key="1">
    <source>
        <dbReference type="Pfam" id="PF09423"/>
    </source>
</evidence>
<dbReference type="PROSITE" id="PS51257">
    <property type="entry name" value="PROKAR_LIPOPROTEIN"/>
    <property type="match status" value="1"/>
</dbReference>
<keyword evidence="4" id="KW-1185">Reference proteome</keyword>
<dbReference type="PANTHER" id="PTHR43606:SF2">
    <property type="entry name" value="ALKALINE PHOSPHATASE FAMILY PROTEIN (AFU_ORTHOLOGUE AFUA_5G03860)"/>
    <property type="match status" value="1"/>
</dbReference>
<evidence type="ECO:0000313" key="4">
    <source>
        <dbReference type="Proteomes" id="UP000006377"/>
    </source>
</evidence>